<dbReference type="EMBL" id="VDFV01000074">
    <property type="protein sequence ID" value="TNC60905.1"/>
    <property type="molecule type" value="Genomic_DNA"/>
</dbReference>
<name>A0A5C4N8B9_9RHOB</name>
<dbReference type="AlphaFoldDB" id="A0A5C4N8B9"/>
<comment type="caution">
    <text evidence="1">The sequence shown here is derived from an EMBL/GenBank/DDBJ whole genome shotgun (WGS) entry which is preliminary data.</text>
</comment>
<dbReference type="Proteomes" id="UP000305709">
    <property type="component" value="Unassembled WGS sequence"/>
</dbReference>
<evidence type="ECO:0000313" key="2">
    <source>
        <dbReference type="Proteomes" id="UP000305709"/>
    </source>
</evidence>
<gene>
    <name evidence="1" type="ORF">FHG71_21715</name>
</gene>
<feature type="non-terminal residue" evidence="1">
    <location>
        <position position="31"/>
    </location>
</feature>
<keyword evidence="2" id="KW-1185">Reference proteome</keyword>
<sequence length="31" mass="3570">MATKPKIALIIGSTRQARWADKPAQWMLKQM</sequence>
<accession>A0A5C4N8B9</accession>
<organism evidence="1 2">
    <name type="scientific">Rubellimicrobium roseum</name>
    <dbReference type="NCBI Taxonomy" id="687525"/>
    <lineage>
        <taxon>Bacteria</taxon>
        <taxon>Pseudomonadati</taxon>
        <taxon>Pseudomonadota</taxon>
        <taxon>Alphaproteobacteria</taxon>
        <taxon>Rhodobacterales</taxon>
        <taxon>Roseobacteraceae</taxon>
        <taxon>Rubellimicrobium</taxon>
    </lineage>
</organism>
<reference evidence="1 2" key="1">
    <citation type="submission" date="2019-06" db="EMBL/GenBank/DDBJ databases">
        <authorList>
            <person name="Jiang L."/>
        </authorList>
    </citation>
    <scope>NUCLEOTIDE SEQUENCE [LARGE SCALE GENOMIC DNA]</scope>
    <source>
        <strain evidence="1 2">YIM 48858</strain>
    </source>
</reference>
<proteinExistence type="predicted"/>
<evidence type="ECO:0000313" key="1">
    <source>
        <dbReference type="EMBL" id="TNC60905.1"/>
    </source>
</evidence>
<protein>
    <submittedName>
        <fullName evidence="1">NAD(P)H-dependent oxidoreductase</fullName>
    </submittedName>
</protein>